<dbReference type="PIRSF" id="PIRSF032442">
    <property type="entry name" value="UCP032442"/>
    <property type="match status" value="1"/>
</dbReference>
<reference evidence="2 3" key="1">
    <citation type="submission" date="2024-09" db="EMBL/GenBank/DDBJ databases">
        <authorList>
            <person name="Sun Q."/>
            <person name="Mori K."/>
        </authorList>
    </citation>
    <scope>NUCLEOTIDE SEQUENCE [LARGE SCALE GENOMIC DNA]</scope>
    <source>
        <strain evidence="2 3">JCM 11201</strain>
    </source>
</reference>
<comment type="caution">
    <text evidence="2">The sequence shown here is derived from an EMBL/GenBank/DDBJ whole genome shotgun (WGS) entry which is preliminary data.</text>
</comment>
<dbReference type="InterPro" id="IPR016997">
    <property type="entry name" value="UCP032442"/>
</dbReference>
<dbReference type="InterPro" id="IPR039564">
    <property type="entry name" value="Peptidase_C39-like"/>
</dbReference>
<dbReference type="EMBL" id="JBHMAF010000070">
    <property type="protein sequence ID" value="MFB9759393.1"/>
    <property type="molecule type" value="Genomic_DNA"/>
</dbReference>
<dbReference type="Pfam" id="PF13529">
    <property type="entry name" value="Peptidase_C39_2"/>
    <property type="match status" value="1"/>
</dbReference>
<proteinExistence type="predicted"/>
<accession>A0ABV5WFK2</accession>
<protein>
    <submittedName>
        <fullName evidence="2">C39 family peptidase</fullName>
    </submittedName>
</protein>
<sequence>MLDKPSKSEAVPSLSHPPSVLLDVPLISQMPELPRGCEVTSLAMLLHYKGVHVSKLTLAKEIKKDPTPYRRIGQTVYFGNPNKGFVGSMTTMSRPGFGVFHGPIYELANRHLQGRAINITGSSFETVLFHLGQQKPVWVISTSTFERVPARYWRTWQTPQGPVSITYKEHSVLLTGYDNQYVYFNDPLANIKNRRFPLASFIRGWEQYGKQAITYK</sequence>
<evidence type="ECO:0000313" key="3">
    <source>
        <dbReference type="Proteomes" id="UP001589609"/>
    </source>
</evidence>
<feature type="domain" description="Peptidase C39-like" evidence="1">
    <location>
        <begin position="22"/>
        <end position="187"/>
    </location>
</feature>
<dbReference type="Gene3D" id="3.90.70.10">
    <property type="entry name" value="Cysteine proteinases"/>
    <property type="match status" value="1"/>
</dbReference>
<gene>
    <name evidence="2" type="ORF">ACFFMS_13240</name>
</gene>
<organism evidence="2 3">
    <name type="scientific">Ectobacillus funiculus</name>
    <dbReference type="NCBI Taxonomy" id="137993"/>
    <lineage>
        <taxon>Bacteria</taxon>
        <taxon>Bacillati</taxon>
        <taxon>Bacillota</taxon>
        <taxon>Bacilli</taxon>
        <taxon>Bacillales</taxon>
        <taxon>Bacillaceae</taxon>
        <taxon>Ectobacillus</taxon>
    </lineage>
</organism>
<dbReference type="PANTHER" id="PTHR37806">
    <property type="entry name" value="LMO0724 PROTEIN"/>
    <property type="match status" value="1"/>
</dbReference>
<dbReference type="Proteomes" id="UP001589609">
    <property type="component" value="Unassembled WGS sequence"/>
</dbReference>
<evidence type="ECO:0000313" key="2">
    <source>
        <dbReference type="EMBL" id="MFB9759393.1"/>
    </source>
</evidence>
<keyword evidence="3" id="KW-1185">Reference proteome</keyword>
<dbReference type="PANTHER" id="PTHR37806:SF1">
    <property type="entry name" value="PEPTIDASE C39-LIKE DOMAIN-CONTAINING PROTEIN"/>
    <property type="match status" value="1"/>
</dbReference>
<evidence type="ECO:0000259" key="1">
    <source>
        <dbReference type="Pfam" id="PF13529"/>
    </source>
</evidence>
<name>A0ABV5WFK2_9BACI</name>